<dbReference type="OrthoDB" id="9790406at2"/>
<dbReference type="PANTHER" id="PTHR22617">
    <property type="entry name" value="CHEMOTAXIS SENSOR HISTIDINE KINASE-RELATED"/>
    <property type="match status" value="1"/>
</dbReference>
<dbReference type="SUPFAM" id="SSF50341">
    <property type="entry name" value="CheW-like"/>
    <property type="match status" value="1"/>
</dbReference>
<reference evidence="2 3" key="1">
    <citation type="journal article" date="2009" name="Stand. Genomic Sci.">
        <title>Complete genome sequence of Acidimicrobium ferrooxidans type strain (ICP).</title>
        <authorList>
            <person name="Clum A."/>
            <person name="Nolan M."/>
            <person name="Lang E."/>
            <person name="Glavina Del Rio T."/>
            <person name="Tice H."/>
            <person name="Copeland A."/>
            <person name="Cheng J.F."/>
            <person name="Lucas S."/>
            <person name="Chen F."/>
            <person name="Bruce D."/>
            <person name="Goodwin L."/>
            <person name="Pitluck S."/>
            <person name="Ivanova N."/>
            <person name="Mavrommatis K."/>
            <person name="Mikhailova N."/>
            <person name="Pati A."/>
            <person name="Chen A."/>
            <person name="Palaniappan K."/>
            <person name="Goker M."/>
            <person name="Spring S."/>
            <person name="Land M."/>
            <person name="Hauser L."/>
            <person name="Chang Y.J."/>
            <person name="Jeffries C.C."/>
            <person name="Chain P."/>
            <person name="Bristow J."/>
            <person name="Eisen J.A."/>
            <person name="Markowitz V."/>
            <person name="Hugenholtz P."/>
            <person name="Kyrpides N.C."/>
            <person name="Klenk H.P."/>
            <person name="Lapidus A."/>
        </authorList>
    </citation>
    <scope>NUCLEOTIDE SEQUENCE [LARGE SCALE GENOMIC DNA]</scope>
    <source>
        <strain evidence="3">DSM 10331 / JCM 15462 / NBRC 103882 / ICP</strain>
    </source>
</reference>
<gene>
    <name evidence="2" type="ordered locus">Afer_0213</name>
</gene>
<dbReference type="Gene3D" id="2.30.30.40">
    <property type="entry name" value="SH3 Domains"/>
    <property type="match status" value="1"/>
</dbReference>
<evidence type="ECO:0000313" key="3">
    <source>
        <dbReference type="Proteomes" id="UP000000771"/>
    </source>
</evidence>
<name>C7M284_ACIFD</name>
<dbReference type="PROSITE" id="PS50851">
    <property type="entry name" value="CHEW"/>
    <property type="match status" value="1"/>
</dbReference>
<dbReference type="Gene3D" id="2.40.50.180">
    <property type="entry name" value="CheA-289, Domain 4"/>
    <property type="match status" value="1"/>
</dbReference>
<protein>
    <submittedName>
        <fullName evidence="2">CheW protein</fullName>
    </submittedName>
</protein>
<dbReference type="KEGG" id="afo:Afer_0213"/>
<dbReference type="STRING" id="525909.Afer_0213"/>
<dbReference type="InterPro" id="IPR036061">
    <property type="entry name" value="CheW-like_dom_sf"/>
</dbReference>
<dbReference type="InterPro" id="IPR039315">
    <property type="entry name" value="CheW"/>
</dbReference>
<organism evidence="2 3">
    <name type="scientific">Acidimicrobium ferrooxidans (strain DSM 10331 / JCM 15462 / NBRC 103882 / ICP)</name>
    <dbReference type="NCBI Taxonomy" id="525909"/>
    <lineage>
        <taxon>Bacteria</taxon>
        <taxon>Bacillati</taxon>
        <taxon>Actinomycetota</taxon>
        <taxon>Acidimicrobiia</taxon>
        <taxon>Acidimicrobiales</taxon>
        <taxon>Acidimicrobiaceae</taxon>
        <taxon>Acidimicrobium</taxon>
    </lineage>
</organism>
<dbReference type="Pfam" id="PF01584">
    <property type="entry name" value="CheW"/>
    <property type="match status" value="1"/>
</dbReference>
<evidence type="ECO:0000259" key="1">
    <source>
        <dbReference type="PROSITE" id="PS50851"/>
    </source>
</evidence>
<dbReference type="InterPro" id="IPR002545">
    <property type="entry name" value="CheW-lke_dom"/>
</dbReference>
<accession>C7M284</accession>
<dbReference type="SMART" id="SM00260">
    <property type="entry name" value="CheW"/>
    <property type="match status" value="1"/>
</dbReference>
<evidence type="ECO:0000313" key="2">
    <source>
        <dbReference type="EMBL" id="ACU53182.1"/>
    </source>
</evidence>
<sequence length="141" mass="15089">MSEVSTLATFQVAHLRLALDVERVQEVLRRQEVTPVPLAPSSVEGLINLRGQIVTALDLADPLGVTESGTRETALIVRVGDELLALLVDDVGDVIEVPDEQRAPIPETLLPPLSDLAANVVVGADDVVVVLDLERLLGAFR</sequence>
<dbReference type="RefSeq" id="WP_015797687.1">
    <property type="nucleotide sequence ID" value="NC_013124.1"/>
</dbReference>
<feature type="domain" description="CheW-like" evidence="1">
    <location>
        <begin position="4"/>
        <end position="141"/>
    </location>
</feature>
<dbReference type="PANTHER" id="PTHR22617:SF23">
    <property type="entry name" value="CHEMOTAXIS PROTEIN CHEW"/>
    <property type="match status" value="1"/>
</dbReference>
<dbReference type="Proteomes" id="UP000000771">
    <property type="component" value="Chromosome"/>
</dbReference>
<dbReference type="EMBL" id="CP001631">
    <property type="protein sequence ID" value="ACU53182.1"/>
    <property type="molecule type" value="Genomic_DNA"/>
</dbReference>
<dbReference type="GO" id="GO:0007165">
    <property type="term" value="P:signal transduction"/>
    <property type="evidence" value="ECO:0007669"/>
    <property type="project" value="InterPro"/>
</dbReference>
<proteinExistence type="predicted"/>
<keyword evidence="3" id="KW-1185">Reference proteome</keyword>
<dbReference type="HOGENOM" id="CLU_048995_3_3_11"/>
<dbReference type="eggNOG" id="COG0835">
    <property type="taxonomic scope" value="Bacteria"/>
</dbReference>
<dbReference type="GO" id="GO:0006935">
    <property type="term" value="P:chemotaxis"/>
    <property type="evidence" value="ECO:0007669"/>
    <property type="project" value="InterPro"/>
</dbReference>
<dbReference type="AlphaFoldDB" id="C7M284"/>
<dbReference type="GO" id="GO:0005829">
    <property type="term" value="C:cytosol"/>
    <property type="evidence" value="ECO:0007669"/>
    <property type="project" value="TreeGrafter"/>
</dbReference>